<evidence type="ECO:0000256" key="11">
    <source>
        <dbReference type="ARBA" id="ARBA00022989"/>
    </source>
</evidence>
<evidence type="ECO:0000256" key="1">
    <source>
        <dbReference type="ARBA" id="ARBA00001698"/>
    </source>
</evidence>
<feature type="transmembrane region" description="Helical" evidence="17">
    <location>
        <begin position="6"/>
        <end position="38"/>
    </location>
</feature>
<comment type="subcellular location">
    <subcellularLocation>
        <location evidence="2">Membrane</location>
        <topology evidence="2">Multi-pass membrane protein</topology>
    </subcellularLocation>
</comment>
<evidence type="ECO:0000256" key="4">
    <source>
        <dbReference type="ARBA" id="ARBA00005189"/>
    </source>
</evidence>
<comment type="pathway">
    <text evidence="3 16">Phospholipid metabolism; CDP-diacylglycerol biosynthesis; CDP-diacylglycerol from sn-glycerol 3-phosphate: step 3/3.</text>
</comment>
<evidence type="ECO:0000256" key="3">
    <source>
        <dbReference type="ARBA" id="ARBA00005119"/>
    </source>
</evidence>
<protein>
    <recommendedName>
        <fullName evidence="6 16">Phosphatidate cytidylyltransferase</fullName>
        <ecNumber evidence="6 16">2.7.7.41</ecNumber>
    </recommendedName>
</protein>
<dbReference type="EC" id="2.7.7.41" evidence="6 16"/>
<dbReference type="Pfam" id="PF01148">
    <property type="entry name" value="CTP_transf_1"/>
    <property type="match status" value="1"/>
</dbReference>
<dbReference type="InterPro" id="IPR000374">
    <property type="entry name" value="PC_trans"/>
</dbReference>
<evidence type="ECO:0000256" key="2">
    <source>
        <dbReference type="ARBA" id="ARBA00004141"/>
    </source>
</evidence>
<evidence type="ECO:0000256" key="17">
    <source>
        <dbReference type="SAM" id="Phobius"/>
    </source>
</evidence>
<feature type="transmembrane region" description="Helical" evidence="17">
    <location>
        <begin position="201"/>
        <end position="219"/>
    </location>
</feature>
<keyword evidence="11 17" id="KW-1133">Transmembrane helix</keyword>
<keyword evidence="12" id="KW-0443">Lipid metabolism</keyword>
<feature type="transmembrane region" description="Helical" evidence="17">
    <location>
        <begin position="225"/>
        <end position="242"/>
    </location>
</feature>
<sequence length="296" mass="31847">MPWSRIISGIVAIALALFATLLGGWYFTIMIAIVVFLGQQEYFNLVRARAIAPAAKTTMVVSQALLVICTLDGTLADAVMPIAGTFICFYLLFQPKMATIADVSASIMGLFYVGYLSSFWVRLRSLGSQAISNLPLGGYWPTGWTDILDQSNLTYLPQGLTATVLTFLCIWAADIGAYIIGRFFGKTRLSEISPKKTVEGAVFGISASVAVGLAGAYYLHLPRSLYTGATLGLLIGIASLLGDLTESMLKRDAGVKDSGQLIPGHGGILDRTDSYIFTAPLVYYFVTLLLPLLADK</sequence>
<dbReference type="PANTHER" id="PTHR47101">
    <property type="entry name" value="PHOSPHATIDATE CYTIDYLYLTRANSFERASE 5, CHLOROPLASTIC"/>
    <property type="match status" value="1"/>
</dbReference>
<keyword evidence="7" id="KW-0444">Lipid biosynthesis</keyword>
<feature type="transmembrane region" description="Helical" evidence="17">
    <location>
        <begin position="275"/>
        <end position="294"/>
    </location>
</feature>
<keyword evidence="14" id="KW-0594">Phospholipid biosynthesis</keyword>
<evidence type="ECO:0000256" key="10">
    <source>
        <dbReference type="ARBA" id="ARBA00022695"/>
    </source>
</evidence>
<dbReference type="PANTHER" id="PTHR47101:SF1">
    <property type="entry name" value="PHOSPHATIDATE CYTIDYLYLTRANSFERASE 4, CHLOROPLASTIC"/>
    <property type="match status" value="1"/>
</dbReference>
<gene>
    <name evidence="18" type="ORF">KME32_04110</name>
</gene>
<name>A0A951PWW1_9NOST</name>
<evidence type="ECO:0000256" key="9">
    <source>
        <dbReference type="ARBA" id="ARBA00022692"/>
    </source>
</evidence>
<evidence type="ECO:0000256" key="14">
    <source>
        <dbReference type="ARBA" id="ARBA00023209"/>
    </source>
</evidence>
<reference evidence="18" key="1">
    <citation type="submission" date="2021-05" db="EMBL/GenBank/DDBJ databases">
        <authorList>
            <person name="Pietrasiak N."/>
            <person name="Ward R."/>
            <person name="Stajich J.E."/>
            <person name="Kurbessoian T."/>
        </authorList>
    </citation>
    <scope>NUCLEOTIDE SEQUENCE</scope>
    <source>
        <strain evidence="18">JT2-VF2</strain>
    </source>
</reference>
<comment type="catalytic activity">
    <reaction evidence="1 16">
        <text>a 1,2-diacyl-sn-glycero-3-phosphate + CTP + H(+) = a CDP-1,2-diacyl-sn-glycerol + diphosphate</text>
        <dbReference type="Rhea" id="RHEA:16229"/>
        <dbReference type="ChEBI" id="CHEBI:15378"/>
        <dbReference type="ChEBI" id="CHEBI:33019"/>
        <dbReference type="ChEBI" id="CHEBI:37563"/>
        <dbReference type="ChEBI" id="CHEBI:58332"/>
        <dbReference type="ChEBI" id="CHEBI:58608"/>
        <dbReference type="EC" id="2.7.7.41"/>
    </reaction>
</comment>
<dbReference type="GO" id="GO:0016020">
    <property type="term" value="C:membrane"/>
    <property type="evidence" value="ECO:0007669"/>
    <property type="project" value="UniProtKB-SubCell"/>
</dbReference>
<feature type="transmembrane region" description="Helical" evidence="17">
    <location>
        <begin position="160"/>
        <end position="180"/>
    </location>
</feature>
<keyword evidence="8 16" id="KW-0808">Transferase</keyword>
<accession>A0A951PWW1</accession>
<proteinExistence type="inferred from homology"/>
<keyword evidence="9 16" id="KW-0812">Transmembrane</keyword>
<evidence type="ECO:0000256" key="8">
    <source>
        <dbReference type="ARBA" id="ARBA00022679"/>
    </source>
</evidence>
<dbReference type="EMBL" id="JAHHHN010000002">
    <property type="protein sequence ID" value="MBW4560337.1"/>
    <property type="molecule type" value="Genomic_DNA"/>
</dbReference>
<evidence type="ECO:0000256" key="15">
    <source>
        <dbReference type="ARBA" id="ARBA00023264"/>
    </source>
</evidence>
<dbReference type="AlphaFoldDB" id="A0A951PWW1"/>
<dbReference type="GO" id="GO:0008654">
    <property type="term" value="P:phospholipid biosynthetic process"/>
    <property type="evidence" value="ECO:0007669"/>
    <property type="project" value="UniProtKB-KW"/>
</dbReference>
<feature type="transmembrane region" description="Helical" evidence="17">
    <location>
        <begin position="74"/>
        <end position="93"/>
    </location>
</feature>
<comment type="caution">
    <text evidence="18">The sequence shown here is derived from an EMBL/GenBank/DDBJ whole genome shotgun (WGS) entry which is preliminary data.</text>
</comment>
<feature type="transmembrane region" description="Helical" evidence="17">
    <location>
        <begin position="100"/>
        <end position="121"/>
    </location>
</feature>
<evidence type="ECO:0000256" key="6">
    <source>
        <dbReference type="ARBA" id="ARBA00012487"/>
    </source>
</evidence>
<evidence type="ECO:0000256" key="13">
    <source>
        <dbReference type="ARBA" id="ARBA00023136"/>
    </source>
</evidence>
<keyword evidence="10 16" id="KW-0548">Nucleotidyltransferase</keyword>
<reference evidence="18" key="2">
    <citation type="journal article" date="2022" name="Microbiol. Resour. Announc.">
        <title>Metagenome Sequencing to Explore Phylogenomics of Terrestrial Cyanobacteria.</title>
        <authorList>
            <person name="Ward R.D."/>
            <person name="Stajich J.E."/>
            <person name="Johansen J.R."/>
            <person name="Huntemann M."/>
            <person name="Clum A."/>
            <person name="Foster B."/>
            <person name="Foster B."/>
            <person name="Roux S."/>
            <person name="Palaniappan K."/>
            <person name="Varghese N."/>
            <person name="Mukherjee S."/>
            <person name="Reddy T.B.K."/>
            <person name="Daum C."/>
            <person name="Copeland A."/>
            <person name="Chen I.A."/>
            <person name="Ivanova N.N."/>
            <person name="Kyrpides N.C."/>
            <person name="Shapiro N."/>
            <person name="Eloe-Fadrosh E.A."/>
            <person name="Pietrasiak N."/>
        </authorList>
    </citation>
    <scope>NUCLEOTIDE SEQUENCE</scope>
    <source>
        <strain evidence="18">JT2-VF2</strain>
    </source>
</reference>
<dbReference type="GO" id="GO:0004605">
    <property type="term" value="F:phosphatidate cytidylyltransferase activity"/>
    <property type="evidence" value="ECO:0007669"/>
    <property type="project" value="UniProtKB-EC"/>
</dbReference>
<evidence type="ECO:0000256" key="12">
    <source>
        <dbReference type="ARBA" id="ARBA00023098"/>
    </source>
</evidence>
<evidence type="ECO:0000256" key="5">
    <source>
        <dbReference type="ARBA" id="ARBA00010185"/>
    </source>
</evidence>
<evidence type="ECO:0000256" key="7">
    <source>
        <dbReference type="ARBA" id="ARBA00022516"/>
    </source>
</evidence>
<keyword evidence="15" id="KW-1208">Phospholipid metabolism</keyword>
<keyword evidence="13 17" id="KW-0472">Membrane</keyword>
<evidence type="ECO:0000256" key="16">
    <source>
        <dbReference type="RuleBase" id="RU003938"/>
    </source>
</evidence>
<dbReference type="PROSITE" id="PS01315">
    <property type="entry name" value="CDS"/>
    <property type="match status" value="1"/>
</dbReference>
<evidence type="ECO:0000313" key="19">
    <source>
        <dbReference type="Proteomes" id="UP000715781"/>
    </source>
</evidence>
<comment type="similarity">
    <text evidence="5 16">Belongs to the CDS family.</text>
</comment>
<comment type="pathway">
    <text evidence="4">Lipid metabolism.</text>
</comment>
<organism evidence="18 19">
    <name type="scientific">Mojavia pulchra JT2-VF2</name>
    <dbReference type="NCBI Taxonomy" id="287848"/>
    <lineage>
        <taxon>Bacteria</taxon>
        <taxon>Bacillati</taxon>
        <taxon>Cyanobacteriota</taxon>
        <taxon>Cyanophyceae</taxon>
        <taxon>Nostocales</taxon>
        <taxon>Nostocaceae</taxon>
    </lineage>
</organism>
<dbReference type="Proteomes" id="UP000715781">
    <property type="component" value="Unassembled WGS sequence"/>
</dbReference>
<evidence type="ECO:0000313" key="18">
    <source>
        <dbReference type="EMBL" id="MBW4560337.1"/>
    </source>
</evidence>